<keyword evidence="2" id="KW-1185">Reference proteome</keyword>
<name>A0ABR4JS88_9EURO</name>
<gene>
    <name evidence="1" type="ORF">BJX68DRAFT_159291</name>
</gene>
<proteinExistence type="predicted"/>
<dbReference type="Proteomes" id="UP001610444">
    <property type="component" value="Unassembled WGS sequence"/>
</dbReference>
<dbReference type="GeneID" id="98151991"/>
<reference evidence="1 2" key="1">
    <citation type="submission" date="2024-07" db="EMBL/GenBank/DDBJ databases">
        <title>Section-level genome sequencing and comparative genomics of Aspergillus sections Usti and Cavernicolus.</title>
        <authorList>
            <consortium name="Lawrence Berkeley National Laboratory"/>
            <person name="Nybo J.L."/>
            <person name="Vesth T.C."/>
            <person name="Theobald S."/>
            <person name="Frisvad J.C."/>
            <person name="Larsen T.O."/>
            <person name="Kjaerboelling I."/>
            <person name="Rothschild-Mancinelli K."/>
            <person name="Lyhne E.K."/>
            <person name="Kogle M.E."/>
            <person name="Barry K."/>
            <person name="Clum A."/>
            <person name="Na H."/>
            <person name="Ledsgaard L."/>
            <person name="Lin J."/>
            <person name="Lipzen A."/>
            <person name="Kuo A."/>
            <person name="Riley R."/>
            <person name="Mondo S."/>
            <person name="LaButti K."/>
            <person name="Haridas S."/>
            <person name="Pangalinan J."/>
            <person name="Salamov A.A."/>
            <person name="Simmons B.A."/>
            <person name="Magnuson J.K."/>
            <person name="Chen J."/>
            <person name="Drula E."/>
            <person name="Henrissat B."/>
            <person name="Wiebenga A."/>
            <person name="Lubbers R.J."/>
            <person name="Gomes A.C."/>
            <person name="Macurrencykelacurrency M.R."/>
            <person name="Stajich J."/>
            <person name="Grigoriev I.V."/>
            <person name="Mortensen U.H."/>
            <person name="De vries R.P."/>
            <person name="Baker S.E."/>
            <person name="Andersen M.R."/>
        </authorList>
    </citation>
    <scope>NUCLEOTIDE SEQUENCE [LARGE SCALE GENOMIC DNA]</scope>
    <source>
        <strain evidence="1 2">CBS 756.74</strain>
    </source>
</reference>
<evidence type="ECO:0000313" key="2">
    <source>
        <dbReference type="Proteomes" id="UP001610444"/>
    </source>
</evidence>
<evidence type="ECO:0000313" key="1">
    <source>
        <dbReference type="EMBL" id="KAL2842874.1"/>
    </source>
</evidence>
<dbReference type="RefSeq" id="XP_070895326.1">
    <property type="nucleotide sequence ID" value="XM_071036827.1"/>
</dbReference>
<protein>
    <submittedName>
        <fullName evidence="1">Uncharacterized protein</fullName>
    </submittedName>
</protein>
<organism evidence="1 2">
    <name type="scientific">Aspergillus pseudodeflectus</name>
    <dbReference type="NCBI Taxonomy" id="176178"/>
    <lineage>
        <taxon>Eukaryota</taxon>
        <taxon>Fungi</taxon>
        <taxon>Dikarya</taxon>
        <taxon>Ascomycota</taxon>
        <taxon>Pezizomycotina</taxon>
        <taxon>Eurotiomycetes</taxon>
        <taxon>Eurotiomycetidae</taxon>
        <taxon>Eurotiales</taxon>
        <taxon>Aspergillaceae</taxon>
        <taxon>Aspergillus</taxon>
        <taxon>Aspergillus subgen. Nidulantes</taxon>
    </lineage>
</organism>
<accession>A0ABR4JS88</accession>
<sequence length="88" mass="10509">MLPDPNDEPGQSYDSELELKPDPVVIAIQVSILTMHFPKMAYLEFWSAADVHWEFTEAVKTAWMEEKRRRVERVRLARIRQMEYETVR</sequence>
<dbReference type="EMBL" id="JBFXLR010000049">
    <property type="protein sequence ID" value="KAL2842874.1"/>
    <property type="molecule type" value="Genomic_DNA"/>
</dbReference>
<comment type="caution">
    <text evidence="1">The sequence shown here is derived from an EMBL/GenBank/DDBJ whole genome shotgun (WGS) entry which is preliminary data.</text>
</comment>